<evidence type="ECO:0000256" key="2">
    <source>
        <dbReference type="ARBA" id="ARBA00004922"/>
    </source>
</evidence>
<feature type="transmembrane region" description="Helical" evidence="9">
    <location>
        <begin position="180"/>
        <end position="203"/>
    </location>
</feature>
<comment type="function">
    <text evidence="8 9">Intramembrane glycolipid transporter that operates in the biosynthetic pathway of dolichol-linked oligosaccharides, the glycan precursors employed in protein asparagine (N)-glycosylation. The sequential addition of sugars to dolichol pyrophosphate produces dolichol-linked oligosaccharides containing fourteen sugars, including two GlcNAcs, nine mannoses and three glucoses. Once assembled, the oligosaccharide is transferred from the lipid to nascent proteins by oligosaccharyltransferases. The assembly of dolichol-linked oligosaccharides begins on the cytosolic side of the endoplasmic reticulum membrane and finishes in its lumen. RFT1 could mediate the translocation of the cytosolically oriented intermediate DolPP-GlcNAc2Man5, produced by ALG11, into the ER lumen where dolichol-linked oligosaccharides assembly continues. However, the intramembrane lipid transporter activity could not be confirmed in vitro.</text>
</comment>
<dbReference type="PANTHER" id="PTHR13117">
    <property type="entry name" value="ENDOPLASMIC RETICULUM MULTISPAN TRANSMEMBRANE PROTEIN-RELATED"/>
    <property type="match status" value="1"/>
</dbReference>
<comment type="pathway">
    <text evidence="2">Protein modification; protein glycosylation.</text>
</comment>
<sequence>MDMSVVVKSAWLNMLLQVCFRAGTFLGNAIMLRYISRELLGLVNVRLLLLYSTIVFLSRESFRKSCLSKTDSEKTLKGSKMQLVNLIWLSVVAGIVLSFLFCIIWIILLEQPSTQYLKQYQTSCICFACSAIIELTIEPMWIFGQKSGYITSKVVLEGIFLIVRSVLSVLVVILMPKYALYGIAISYLTASIVYAALYFCFFFKVIYSKHNSSGFSNIRDIFPNLVADPFLDQVSASLVKSFFKQSLLKQFLTEGERYVMTLFRVLSLSQQGVYDVINNLGSLAARFIFMPIEESYYVYFSQTLERNVKKYPDSIMKQCCTSLSVVLKFVSLISFIILVFGYGYSYLLLDLYGGEILSNGEGPNLLRTYCIYVMFIALNGITECFMFASMNQQQIDSYNFKMLLFSIVFLLSSLLFTKYLGGMGFILANCLNMGMRISQSALFIQDFFSETSYRPLKAIIPSIQVFFMLLVSLLFTAISEKRYFEYPVVHVGVGCTCLLGVLASIYFTEHEFIDFVKELLKKKKIK</sequence>
<evidence type="ECO:0000256" key="8">
    <source>
        <dbReference type="ARBA" id="ARBA00045912"/>
    </source>
</evidence>
<keyword evidence="5" id="KW-0256">Endoplasmic reticulum</keyword>
<feature type="transmembrane region" description="Helical" evidence="9">
    <location>
        <begin position="458"/>
        <end position="476"/>
    </location>
</feature>
<comment type="subcellular location">
    <subcellularLocation>
        <location evidence="1 9">Endoplasmic reticulum membrane</location>
        <topology evidence="1 9">Multi-pass membrane protein</topology>
    </subcellularLocation>
</comment>
<feature type="transmembrane region" description="Helical" evidence="9">
    <location>
        <begin position="369"/>
        <end position="390"/>
    </location>
</feature>
<evidence type="ECO:0000256" key="5">
    <source>
        <dbReference type="ARBA" id="ARBA00022824"/>
    </source>
</evidence>
<evidence type="ECO:0000256" key="6">
    <source>
        <dbReference type="ARBA" id="ARBA00022989"/>
    </source>
</evidence>
<evidence type="ECO:0000256" key="4">
    <source>
        <dbReference type="ARBA" id="ARBA00022692"/>
    </source>
</evidence>
<gene>
    <name evidence="11" type="primary">LOC101236193</name>
</gene>
<dbReference type="InterPro" id="IPR007594">
    <property type="entry name" value="RFT1"/>
</dbReference>
<feature type="transmembrane region" description="Helical" evidence="9">
    <location>
        <begin position="83"/>
        <end position="108"/>
    </location>
</feature>
<feature type="transmembrane region" description="Helical" evidence="9">
    <location>
        <begin position="402"/>
        <end position="428"/>
    </location>
</feature>
<evidence type="ECO:0000313" key="11">
    <source>
        <dbReference type="RefSeq" id="XP_065666244.1"/>
    </source>
</evidence>
<feature type="transmembrane region" description="Helical" evidence="9">
    <location>
        <begin position="41"/>
        <end position="62"/>
    </location>
</feature>
<dbReference type="Pfam" id="PF04506">
    <property type="entry name" value="Rft-1"/>
    <property type="match status" value="1"/>
</dbReference>
<evidence type="ECO:0000256" key="7">
    <source>
        <dbReference type="ARBA" id="ARBA00023136"/>
    </source>
</evidence>
<evidence type="ECO:0000256" key="1">
    <source>
        <dbReference type="ARBA" id="ARBA00004477"/>
    </source>
</evidence>
<name>A0ABM4CWC5_HYDVU</name>
<keyword evidence="10" id="KW-1185">Reference proteome</keyword>
<comment type="similarity">
    <text evidence="3 9">Belongs to the RFT1 family.</text>
</comment>
<evidence type="ECO:0000313" key="10">
    <source>
        <dbReference type="Proteomes" id="UP001652625"/>
    </source>
</evidence>
<protein>
    <recommendedName>
        <fullName evidence="9">Protein RFT1 homolog</fullName>
    </recommendedName>
</protein>
<dbReference type="RefSeq" id="XP_065666244.1">
    <property type="nucleotide sequence ID" value="XM_065810172.1"/>
</dbReference>
<feature type="transmembrane region" description="Helical" evidence="9">
    <location>
        <begin position="488"/>
        <end position="507"/>
    </location>
</feature>
<proteinExistence type="inferred from homology"/>
<dbReference type="PANTHER" id="PTHR13117:SF5">
    <property type="entry name" value="PROTEIN RFT1 HOMOLOG"/>
    <property type="match status" value="1"/>
</dbReference>
<evidence type="ECO:0000256" key="9">
    <source>
        <dbReference type="RuleBase" id="RU365067"/>
    </source>
</evidence>
<feature type="transmembrane region" description="Helical" evidence="9">
    <location>
        <begin position="154"/>
        <end position="174"/>
    </location>
</feature>
<feature type="transmembrane region" description="Helical" evidence="9">
    <location>
        <begin position="12"/>
        <end position="35"/>
    </location>
</feature>
<keyword evidence="6 9" id="KW-1133">Transmembrane helix</keyword>
<reference evidence="11" key="1">
    <citation type="submission" date="2025-08" db="UniProtKB">
        <authorList>
            <consortium name="RefSeq"/>
        </authorList>
    </citation>
    <scope>IDENTIFICATION</scope>
</reference>
<feature type="transmembrane region" description="Helical" evidence="9">
    <location>
        <begin position="325"/>
        <end position="349"/>
    </location>
</feature>
<organism evidence="10 11">
    <name type="scientific">Hydra vulgaris</name>
    <name type="common">Hydra</name>
    <name type="synonym">Hydra attenuata</name>
    <dbReference type="NCBI Taxonomy" id="6087"/>
    <lineage>
        <taxon>Eukaryota</taxon>
        <taxon>Metazoa</taxon>
        <taxon>Cnidaria</taxon>
        <taxon>Hydrozoa</taxon>
        <taxon>Hydroidolina</taxon>
        <taxon>Anthoathecata</taxon>
        <taxon>Aplanulata</taxon>
        <taxon>Hydridae</taxon>
        <taxon>Hydra</taxon>
    </lineage>
</organism>
<dbReference type="Proteomes" id="UP001652625">
    <property type="component" value="Chromosome 11"/>
</dbReference>
<keyword evidence="4 9" id="KW-0812">Transmembrane</keyword>
<accession>A0ABM4CWC5</accession>
<dbReference type="GeneID" id="101236193"/>
<keyword evidence="7 9" id="KW-0472">Membrane</keyword>
<evidence type="ECO:0000256" key="3">
    <source>
        <dbReference type="ARBA" id="ARBA00010288"/>
    </source>
</evidence>